<protein>
    <submittedName>
        <fullName evidence="1">Uncharacterized protein</fullName>
    </submittedName>
</protein>
<evidence type="ECO:0000313" key="2">
    <source>
        <dbReference type="Proteomes" id="UP001162992"/>
    </source>
</evidence>
<keyword evidence="2" id="KW-1185">Reference proteome</keyword>
<evidence type="ECO:0000313" key="1">
    <source>
        <dbReference type="EMBL" id="KAJ7557883.1"/>
    </source>
</evidence>
<proteinExistence type="predicted"/>
<dbReference type="Proteomes" id="UP001162992">
    <property type="component" value="Chromosome 4"/>
</dbReference>
<reference evidence="2" key="1">
    <citation type="journal article" date="2024" name="Proc. Natl. Acad. Sci. U.S.A.">
        <title>Extraordinary preservation of gene collinearity over three hundred million years revealed in homosporous lycophytes.</title>
        <authorList>
            <person name="Li C."/>
            <person name="Wickell D."/>
            <person name="Kuo L.Y."/>
            <person name="Chen X."/>
            <person name="Nie B."/>
            <person name="Liao X."/>
            <person name="Peng D."/>
            <person name="Ji J."/>
            <person name="Jenkins J."/>
            <person name="Williams M."/>
            <person name="Shu S."/>
            <person name="Plott C."/>
            <person name="Barry K."/>
            <person name="Rajasekar S."/>
            <person name="Grimwood J."/>
            <person name="Han X."/>
            <person name="Sun S."/>
            <person name="Hou Z."/>
            <person name="He W."/>
            <person name="Dai G."/>
            <person name="Sun C."/>
            <person name="Schmutz J."/>
            <person name="Leebens-Mack J.H."/>
            <person name="Li F.W."/>
            <person name="Wang L."/>
        </authorList>
    </citation>
    <scope>NUCLEOTIDE SEQUENCE [LARGE SCALE GENOMIC DNA]</scope>
    <source>
        <strain evidence="2">cv. PW_Plant_1</strain>
    </source>
</reference>
<gene>
    <name evidence="1" type="ORF">O6H91_04G013800</name>
</gene>
<dbReference type="EMBL" id="CM055095">
    <property type="protein sequence ID" value="KAJ7557883.1"/>
    <property type="molecule type" value="Genomic_DNA"/>
</dbReference>
<name>A0ACC2DUF6_DIPCM</name>
<organism evidence="1 2">
    <name type="scientific">Diphasiastrum complanatum</name>
    <name type="common">Issler's clubmoss</name>
    <name type="synonym">Lycopodium complanatum</name>
    <dbReference type="NCBI Taxonomy" id="34168"/>
    <lineage>
        <taxon>Eukaryota</taxon>
        <taxon>Viridiplantae</taxon>
        <taxon>Streptophyta</taxon>
        <taxon>Embryophyta</taxon>
        <taxon>Tracheophyta</taxon>
        <taxon>Lycopodiopsida</taxon>
        <taxon>Lycopodiales</taxon>
        <taxon>Lycopodiaceae</taxon>
        <taxon>Lycopodioideae</taxon>
        <taxon>Diphasiastrum</taxon>
    </lineage>
</organism>
<accession>A0ACC2DUF6</accession>
<comment type="caution">
    <text evidence="1">The sequence shown here is derived from an EMBL/GenBank/DDBJ whole genome shotgun (WGS) entry which is preliminary data.</text>
</comment>
<sequence>MTQAGAVDVGSMCAIIYLGVYFHRQIFDNTSESAMIQLKQPVAVNLSKLSISFTREQQQSQRTTAAVWQLVENEKIVRETRENIKQHMRERERDDSANPNISNPRQIHVGWLKVVILGVHFLDTTILKAPLPLSA</sequence>